<dbReference type="EMBL" id="FNMU01000003">
    <property type="protein sequence ID" value="SDW56002.1"/>
    <property type="molecule type" value="Genomic_DNA"/>
</dbReference>
<evidence type="ECO:0000313" key="6">
    <source>
        <dbReference type="Proteomes" id="UP000267921"/>
    </source>
</evidence>
<dbReference type="Proteomes" id="UP000267921">
    <property type="component" value="Unassembled WGS sequence"/>
</dbReference>
<dbReference type="InterPro" id="IPR014514">
    <property type="entry name" value="UCP021940"/>
</dbReference>
<gene>
    <name evidence="1" type="ORF">BHR79_06580</name>
    <name evidence="2" type="ORF">EFE40_03665</name>
    <name evidence="3" type="ORF">SAMN04515625_1194</name>
</gene>
<dbReference type="Pfam" id="PF09974">
    <property type="entry name" value="DUF2209"/>
    <property type="match status" value="1"/>
</dbReference>
<evidence type="ECO:0000313" key="2">
    <source>
        <dbReference type="EMBL" id="RNI09759.1"/>
    </source>
</evidence>
<dbReference type="RefSeq" id="WP_072561618.1">
    <property type="nucleotide sequence ID" value="NZ_CP017921.1"/>
</dbReference>
<sequence length="135" mass="15140">MERIIAVDISGRHRHNSRYLMVCAAVSLSVSGGHVKQIHGVNIKPFVSDNPPEVVDVVKMIERTVEGMEGITIVAEEGDLFNQPEWLSNSMFTASFKYPESLSERMGIEIAHHISLSSRNLLLDPQSWEPIKENL</sequence>
<dbReference type="OrthoDB" id="120192at2157"/>
<dbReference type="EMBL" id="RJJG01000003">
    <property type="protein sequence ID" value="RNI09759.1"/>
    <property type="molecule type" value="Genomic_DNA"/>
</dbReference>
<dbReference type="GeneID" id="30583417"/>
<keyword evidence="4" id="KW-1185">Reference proteome</keyword>
<reference evidence="1 4" key="1">
    <citation type="submission" date="2016-10" db="EMBL/GenBank/DDBJ databases">
        <title>Methanohalophilus halophilus.</title>
        <authorList>
            <person name="L'haridon S."/>
        </authorList>
    </citation>
    <scope>NUCLEOTIDE SEQUENCE [LARGE SCALE GENOMIC DNA]</scope>
    <source>
        <strain evidence="1 4">Z-7982</strain>
    </source>
</reference>
<dbReference type="Proteomes" id="UP000198669">
    <property type="component" value="Unassembled WGS sequence"/>
</dbReference>
<reference evidence="3 5" key="2">
    <citation type="submission" date="2016-10" db="EMBL/GenBank/DDBJ databases">
        <authorList>
            <person name="de Groot N.N."/>
        </authorList>
    </citation>
    <scope>NUCLEOTIDE SEQUENCE [LARGE SCALE GENOMIC DNA]</scope>
    <source>
        <strain evidence="3 5">Z-7982</strain>
    </source>
</reference>
<dbReference type="KEGG" id="mhaz:BHR79_06580"/>
<dbReference type="AlphaFoldDB" id="A0A1L3Q2S7"/>
<organism evidence="1 4">
    <name type="scientific">Methanohalophilus halophilus</name>
    <dbReference type="NCBI Taxonomy" id="2177"/>
    <lineage>
        <taxon>Archaea</taxon>
        <taxon>Methanobacteriati</taxon>
        <taxon>Methanobacteriota</taxon>
        <taxon>Stenosarchaea group</taxon>
        <taxon>Methanomicrobia</taxon>
        <taxon>Methanosarcinales</taxon>
        <taxon>Methanosarcinaceae</taxon>
        <taxon>Methanohalophilus</taxon>
    </lineage>
</organism>
<reference evidence="2 6" key="3">
    <citation type="submission" date="2018-10" db="EMBL/GenBank/DDBJ databases">
        <title>Cultivation of a novel Methanohalophilus strain from Kebrit Deep of the Red Sea and a genomic comparison of members of the genus Methanohalophilus.</title>
        <authorList>
            <person name="Guan Y."/>
            <person name="Ngugi D.K."/>
            <person name="Stingl U."/>
        </authorList>
    </citation>
    <scope>NUCLEOTIDE SEQUENCE [LARGE SCALE GENOMIC DNA]</scope>
    <source>
        <strain evidence="2 6">DSM 3094</strain>
    </source>
</reference>
<accession>A0A1L3Q2S7</accession>
<evidence type="ECO:0000313" key="5">
    <source>
        <dbReference type="Proteomes" id="UP000198669"/>
    </source>
</evidence>
<dbReference type="STRING" id="2177.BHR79_06580"/>
<protein>
    <submittedName>
        <fullName evidence="2">DUF2209 domain-containing protein</fullName>
    </submittedName>
</protein>
<dbReference type="EMBL" id="CP017921">
    <property type="protein sequence ID" value="APH39182.1"/>
    <property type="molecule type" value="Genomic_DNA"/>
</dbReference>
<dbReference type="Proteomes" id="UP000186879">
    <property type="component" value="Chromosome"/>
</dbReference>
<evidence type="ECO:0000313" key="4">
    <source>
        <dbReference type="Proteomes" id="UP000186879"/>
    </source>
</evidence>
<evidence type="ECO:0000313" key="3">
    <source>
        <dbReference type="EMBL" id="SDW56002.1"/>
    </source>
</evidence>
<proteinExistence type="predicted"/>
<evidence type="ECO:0000313" key="1">
    <source>
        <dbReference type="EMBL" id="APH39182.1"/>
    </source>
</evidence>
<name>A0A1L3Q2S7_9EURY</name>